<dbReference type="AlphaFoldDB" id="A0A0D8XCW9"/>
<name>A0A0D8XCW9_DICVI</name>
<protein>
    <submittedName>
        <fullName evidence="2">Uncharacterized protein</fullName>
    </submittedName>
</protein>
<sequence>MKGKIRRETDKIGKSPSDLTSARIEPVCKKRMCEGSFTHYEDRMDCSVPPFTYPVKPSQMQIHIRRSHAVLRENF</sequence>
<evidence type="ECO:0000256" key="1">
    <source>
        <dbReference type="SAM" id="MobiDB-lite"/>
    </source>
</evidence>
<dbReference type="Proteomes" id="UP000053766">
    <property type="component" value="Unassembled WGS sequence"/>
</dbReference>
<reference evidence="2 3" key="1">
    <citation type="submission" date="2013-11" db="EMBL/GenBank/DDBJ databases">
        <title>Draft genome of the bovine lungworm Dictyocaulus viviparus.</title>
        <authorList>
            <person name="Mitreva M."/>
        </authorList>
    </citation>
    <scope>NUCLEOTIDE SEQUENCE [LARGE SCALE GENOMIC DNA]</scope>
    <source>
        <strain evidence="2 3">HannoverDv2000</strain>
    </source>
</reference>
<proteinExistence type="predicted"/>
<gene>
    <name evidence="2" type="ORF">DICVIV_11559</name>
</gene>
<evidence type="ECO:0000313" key="3">
    <source>
        <dbReference type="Proteomes" id="UP000053766"/>
    </source>
</evidence>
<organism evidence="2 3">
    <name type="scientific">Dictyocaulus viviparus</name>
    <name type="common">Bovine lungworm</name>
    <dbReference type="NCBI Taxonomy" id="29172"/>
    <lineage>
        <taxon>Eukaryota</taxon>
        <taxon>Metazoa</taxon>
        <taxon>Ecdysozoa</taxon>
        <taxon>Nematoda</taxon>
        <taxon>Chromadorea</taxon>
        <taxon>Rhabditida</taxon>
        <taxon>Rhabditina</taxon>
        <taxon>Rhabditomorpha</taxon>
        <taxon>Strongyloidea</taxon>
        <taxon>Metastrongylidae</taxon>
        <taxon>Dictyocaulus</taxon>
    </lineage>
</organism>
<keyword evidence="3" id="KW-1185">Reference proteome</keyword>
<dbReference type="EMBL" id="KN716663">
    <property type="protein sequence ID" value="KJH42448.1"/>
    <property type="molecule type" value="Genomic_DNA"/>
</dbReference>
<reference evidence="3" key="2">
    <citation type="journal article" date="2016" name="Sci. Rep.">
        <title>Dictyocaulus viviparus genome, variome and transcriptome elucidate lungworm biology and support future intervention.</title>
        <authorList>
            <person name="McNulty S.N."/>
            <person name="Strube C."/>
            <person name="Rosa B.A."/>
            <person name="Martin J.C."/>
            <person name="Tyagi R."/>
            <person name="Choi Y.J."/>
            <person name="Wang Q."/>
            <person name="Hallsworth Pepin K."/>
            <person name="Zhang X."/>
            <person name="Ozersky P."/>
            <person name="Wilson R.K."/>
            <person name="Sternberg P.W."/>
            <person name="Gasser R.B."/>
            <person name="Mitreva M."/>
        </authorList>
    </citation>
    <scope>NUCLEOTIDE SEQUENCE [LARGE SCALE GENOMIC DNA]</scope>
    <source>
        <strain evidence="3">HannoverDv2000</strain>
    </source>
</reference>
<evidence type="ECO:0000313" key="2">
    <source>
        <dbReference type="EMBL" id="KJH42448.1"/>
    </source>
</evidence>
<feature type="compositionally biased region" description="Basic and acidic residues" evidence="1">
    <location>
        <begin position="1"/>
        <end position="13"/>
    </location>
</feature>
<feature type="region of interest" description="Disordered" evidence="1">
    <location>
        <begin position="1"/>
        <end position="20"/>
    </location>
</feature>
<accession>A0A0D8XCW9</accession>